<protein>
    <recommendedName>
        <fullName evidence="4">Secreted protein</fullName>
    </recommendedName>
</protein>
<dbReference type="InParanoid" id="G2WYP8"/>
<dbReference type="HOGENOM" id="CLU_2560042_0_0_1"/>
<accession>G2WYP8</accession>
<dbReference type="Proteomes" id="UP000001611">
    <property type="component" value="Chromosome 6"/>
</dbReference>
<dbReference type="GeneID" id="20704603"/>
<gene>
    <name evidence="2" type="ORF">VDAG_03140</name>
</gene>
<dbReference type="KEGG" id="vda:VDAG_03140"/>
<dbReference type="EMBL" id="DS572699">
    <property type="protein sequence ID" value="EGY21700.1"/>
    <property type="molecule type" value="Genomic_DNA"/>
</dbReference>
<keyword evidence="1" id="KW-0732">Signal</keyword>
<evidence type="ECO:0000313" key="2">
    <source>
        <dbReference type="EMBL" id="EGY21700.1"/>
    </source>
</evidence>
<evidence type="ECO:0008006" key="4">
    <source>
        <dbReference type="Google" id="ProtNLM"/>
    </source>
</evidence>
<evidence type="ECO:0000313" key="3">
    <source>
        <dbReference type="Proteomes" id="UP000001611"/>
    </source>
</evidence>
<dbReference type="RefSeq" id="XP_009655300.1">
    <property type="nucleotide sequence ID" value="XM_009657005.1"/>
</dbReference>
<feature type="signal peptide" evidence="1">
    <location>
        <begin position="1"/>
        <end position="18"/>
    </location>
</feature>
<name>G2WYP8_VERDV</name>
<proteinExistence type="predicted"/>
<reference evidence="2 3" key="1">
    <citation type="submission" date="2008-03" db="EMBL/GenBank/DDBJ databases">
        <title>The Genome Sequence of Verticillium dahliae VdLs.17.</title>
        <authorList>
            <consortium name="The Broad Institute Genome Sequencing Platform"/>
            <person name="Ma L.-J.J."/>
            <person name="Klosterman S.J."/>
            <person name="Subbarao K."/>
            <person name="Dobinson K."/>
            <person name="Veronese P."/>
            <person name="Kang S."/>
            <person name="Gold S.E."/>
            <person name="Young S."/>
            <person name="Jaffe D."/>
            <person name="Gnerre S."/>
            <person name="Berlin A."/>
            <person name="Heiman D."/>
            <person name="Hepburn T."/>
            <person name="Sykes S."/>
            <person name="Alvarado L."/>
            <person name="Kodira C.D."/>
            <person name="Lander E."/>
            <person name="Galagan J."/>
            <person name="Nusbaum C."/>
            <person name="Birren B."/>
        </authorList>
    </citation>
    <scope>NUCLEOTIDE SEQUENCE [LARGE SCALE GENOMIC DNA]</scope>
    <source>
        <strain evidence="3">VdLs.17 / ATCC MYA-4575 / FGSC 10137</strain>
    </source>
</reference>
<dbReference type="AlphaFoldDB" id="G2WYP8"/>
<keyword evidence="3" id="KW-1185">Reference proteome</keyword>
<organism evidence="2 3">
    <name type="scientific">Verticillium dahliae (strain VdLs.17 / ATCC MYA-4575 / FGSC 10137)</name>
    <name type="common">Verticillium wilt</name>
    <dbReference type="NCBI Taxonomy" id="498257"/>
    <lineage>
        <taxon>Eukaryota</taxon>
        <taxon>Fungi</taxon>
        <taxon>Dikarya</taxon>
        <taxon>Ascomycota</taxon>
        <taxon>Pezizomycotina</taxon>
        <taxon>Sordariomycetes</taxon>
        <taxon>Hypocreomycetidae</taxon>
        <taxon>Glomerellales</taxon>
        <taxon>Plectosphaerellaceae</taxon>
        <taxon>Verticillium</taxon>
    </lineage>
</organism>
<feature type="chain" id="PRO_5003439132" description="Secreted protein" evidence="1">
    <location>
        <begin position="19"/>
        <end position="82"/>
    </location>
</feature>
<sequence>MISLIVGVGAMIARVGWQCTLVVARSWVREVTGSCRQGNGQCSEIVVDPGWLRCTPIVPMYLLGRGASMFRGAMRNGCALRE</sequence>
<evidence type="ECO:0000256" key="1">
    <source>
        <dbReference type="SAM" id="SignalP"/>
    </source>
</evidence>